<dbReference type="EMBL" id="SMJU01000006">
    <property type="protein sequence ID" value="TDB65139.1"/>
    <property type="molecule type" value="Genomic_DNA"/>
</dbReference>
<dbReference type="Pfam" id="PF02595">
    <property type="entry name" value="Gly_kinase"/>
    <property type="match status" value="1"/>
</dbReference>
<protein>
    <submittedName>
        <fullName evidence="5">Glycerate kinase</fullName>
    </submittedName>
</protein>
<accession>A0A4R4KF90</accession>
<dbReference type="GO" id="GO:0031388">
    <property type="term" value="P:organic acid phosphorylation"/>
    <property type="evidence" value="ECO:0007669"/>
    <property type="project" value="UniProtKB-UniRule"/>
</dbReference>
<dbReference type="InterPro" id="IPR036129">
    <property type="entry name" value="Glycerate_kinase_sf"/>
</dbReference>
<dbReference type="GO" id="GO:0008887">
    <property type="term" value="F:glycerate kinase activity"/>
    <property type="evidence" value="ECO:0007669"/>
    <property type="project" value="UniProtKB-UniRule"/>
</dbReference>
<comment type="similarity">
    <text evidence="1 4">Belongs to the glycerate kinase type-1 family.</text>
</comment>
<organism evidence="5 6">
    <name type="scientific">Arundinibacter roseus</name>
    <dbReference type="NCBI Taxonomy" id="2070510"/>
    <lineage>
        <taxon>Bacteria</taxon>
        <taxon>Pseudomonadati</taxon>
        <taxon>Bacteroidota</taxon>
        <taxon>Cytophagia</taxon>
        <taxon>Cytophagales</taxon>
        <taxon>Spirosomataceae</taxon>
        <taxon>Arundinibacter</taxon>
    </lineage>
</organism>
<evidence type="ECO:0000256" key="2">
    <source>
        <dbReference type="ARBA" id="ARBA00022679"/>
    </source>
</evidence>
<dbReference type="PIRSF" id="PIRSF006078">
    <property type="entry name" value="GlxK"/>
    <property type="match status" value="1"/>
</dbReference>
<evidence type="ECO:0000313" key="6">
    <source>
        <dbReference type="Proteomes" id="UP000295706"/>
    </source>
</evidence>
<keyword evidence="3 4" id="KW-0418">Kinase</keyword>
<evidence type="ECO:0000256" key="3">
    <source>
        <dbReference type="ARBA" id="ARBA00022777"/>
    </source>
</evidence>
<dbReference type="InterPro" id="IPR018193">
    <property type="entry name" value="Glyc_kinase_flavodox-like_fold"/>
</dbReference>
<dbReference type="Proteomes" id="UP000295706">
    <property type="component" value="Unassembled WGS sequence"/>
</dbReference>
<evidence type="ECO:0000313" key="5">
    <source>
        <dbReference type="EMBL" id="TDB65139.1"/>
    </source>
</evidence>
<dbReference type="InterPro" id="IPR004381">
    <property type="entry name" value="Glycerate_kinase"/>
</dbReference>
<dbReference type="Gene3D" id="3.90.1510.10">
    <property type="entry name" value="Glycerate kinase, domain 2"/>
    <property type="match status" value="1"/>
</dbReference>
<dbReference type="OrthoDB" id="9774290at2"/>
<dbReference type="Gene3D" id="3.40.50.10350">
    <property type="entry name" value="Glycerate kinase, domain 1"/>
    <property type="match status" value="1"/>
</dbReference>
<sequence>MKIVVAPDKFRGSLEADEVCKAMKEGILGAFPDAEVLSVPLADGGEGTAKALTLQAKGEFITIPVFDPLGRPIDATYGLSPDHSTAFIEMASASGLWLLDLDERDPTQTTSYGTGQLIADALRRGVKKIILGIGGSATNDAGIGMAAALGYRFLNSTGQELPPNGENLINIHSIDCANANPCLDYAKITVACDVTNPLYGHEGASYVYAPQKGATMEKIQLLDKGLFILAKIATKTFGFDVSQEPGSGAAGGVGAGARWFLNATLQPGASIVLTQTRIEDYIKEADLVITGEGKMDKQTLQGKLVKGLAEICQKYEVPVAAVCGTLAISSEDIKKVGLSFAMSAINRPMSLEQAQKETFPLVREATFQLVSLFFHHKKMIKE</sequence>
<reference evidence="5 6" key="1">
    <citation type="submission" date="2019-02" db="EMBL/GenBank/DDBJ databases">
        <title>Arundinibacter roseus gen. nov., sp. nov., a new member of the family Cytophagaceae.</title>
        <authorList>
            <person name="Szuroczki S."/>
            <person name="Khayer B."/>
            <person name="Sproer C."/>
            <person name="Toumi M."/>
            <person name="Szabo A."/>
            <person name="Felfoldi T."/>
            <person name="Schumann P."/>
            <person name="Toth E."/>
        </authorList>
    </citation>
    <scope>NUCLEOTIDE SEQUENCE [LARGE SCALE GENOMIC DNA]</scope>
    <source>
        <strain evidence="5 6">DMA-k-7a</strain>
    </source>
</reference>
<dbReference type="PANTHER" id="PTHR21599">
    <property type="entry name" value="GLYCERATE KINASE"/>
    <property type="match status" value="1"/>
</dbReference>
<evidence type="ECO:0000256" key="4">
    <source>
        <dbReference type="PIRNR" id="PIRNR006078"/>
    </source>
</evidence>
<dbReference type="NCBIfam" id="TIGR00045">
    <property type="entry name" value="glycerate kinase"/>
    <property type="match status" value="1"/>
</dbReference>
<keyword evidence="6" id="KW-1185">Reference proteome</keyword>
<dbReference type="SUPFAM" id="SSF110738">
    <property type="entry name" value="Glycerate kinase I"/>
    <property type="match status" value="1"/>
</dbReference>
<name>A0A4R4KF90_9BACT</name>
<dbReference type="AlphaFoldDB" id="A0A4R4KF90"/>
<dbReference type="PANTHER" id="PTHR21599:SF0">
    <property type="entry name" value="GLYCERATE KINASE"/>
    <property type="match status" value="1"/>
</dbReference>
<keyword evidence="2 4" id="KW-0808">Transferase</keyword>
<dbReference type="InterPro" id="IPR018197">
    <property type="entry name" value="Glycerate_kinase_RE-like"/>
</dbReference>
<evidence type="ECO:0000256" key="1">
    <source>
        <dbReference type="ARBA" id="ARBA00006284"/>
    </source>
</evidence>
<dbReference type="RefSeq" id="WP_132117317.1">
    <property type="nucleotide sequence ID" value="NZ_SMJU01000006.1"/>
</dbReference>
<comment type="caution">
    <text evidence="5">The sequence shown here is derived from an EMBL/GenBank/DDBJ whole genome shotgun (WGS) entry which is preliminary data.</text>
</comment>
<proteinExistence type="inferred from homology"/>
<gene>
    <name evidence="5" type="ORF">EZE20_10530</name>
</gene>